<proteinExistence type="predicted"/>
<name>A0A382KS79_9ZZZZ</name>
<keyword evidence="2" id="KW-0949">S-adenosyl-L-methionine</keyword>
<dbReference type="AlphaFoldDB" id="A0A382KS79"/>
<keyword evidence="3" id="KW-0479">Metal-binding</keyword>
<accession>A0A382KS79</accession>
<dbReference type="Gene3D" id="3.80.30.20">
    <property type="entry name" value="tm_1862 like domain"/>
    <property type="match status" value="1"/>
</dbReference>
<dbReference type="CDD" id="cd01335">
    <property type="entry name" value="Radical_SAM"/>
    <property type="match status" value="1"/>
</dbReference>
<comment type="cofactor">
    <cofactor evidence="1">
        <name>[4Fe-4S] cluster</name>
        <dbReference type="ChEBI" id="CHEBI:49883"/>
    </cofactor>
</comment>
<dbReference type="GO" id="GO:0003824">
    <property type="term" value="F:catalytic activity"/>
    <property type="evidence" value="ECO:0007669"/>
    <property type="project" value="InterPro"/>
</dbReference>
<feature type="non-terminal residue" evidence="7">
    <location>
        <position position="386"/>
    </location>
</feature>
<dbReference type="PROSITE" id="PS51918">
    <property type="entry name" value="RADICAL_SAM"/>
    <property type="match status" value="1"/>
</dbReference>
<dbReference type="GO" id="GO:0046872">
    <property type="term" value="F:metal ion binding"/>
    <property type="evidence" value="ECO:0007669"/>
    <property type="project" value="UniProtKB-KW"/>
</dbReference>
<dbReference type="InterPro" id="IPR007197">
    <property type="entry name" value="rSAM"/>
</dbReference>
<evidence type="ECO:0000256" key="3">
    <source>
        <dbReference type="ARBA" id="ARBA00022723"/>
    </source>
</evidence>
<keyword evidence="5" id="KW-0411">Iron-sulfur</keyword>
<evidence type="ECO:0000256" key="5">
    <source>
        <dbReference type="ARBA" id="ARBA00023014"/>
    </source>
</evidence>
<dbReference type="InterPro" id="IPR006638">
    <property type="entry name" value="Elp3/MiaA/NifB-like_rSAM"/>
</dbReference>
<dbReference type="EMBL" id="UINC01081989">
    <property type="protein sequence ID" value="SVC26343.1"/>
    <property type="molecule type" value="Genomic_DNA"/>
</dbReference>
<dbReference type="GO" id="GO:0051536">
    <property type="term" value="F:iron-sulfur cluster binding"/>
    <property type="evidence" value="ECO:0007669"/>
    <property type="project" value="UniProtKB-KW"/>
</dbReference>
<dbReference type="InterPro" id="IPR051198">
    <property type="entry name" value="BchE-like"/>
</dbReference>
<organism evidence="7">
    <name type="scientific">marine metagenome</name>
    <dbReference type="NCBI Taxonomy" id="408172"/>
    <lineage>
        <taxon>unclassified sequences</taxon>
        <taxon>metagenomes</taxon>
        <taxon>ecological metagenomes</taxon>
    </lineage>
</organism>
<evidence type="ECO:0000256" key="1">
    <source>
        <dbReference type="ARBA" id="ARBA00001966"/>
    </source>
</evidence>
<evidence type="ECO:0000256" key="2">
    <source>
        <dbReference type="ARBA" id="ARBA00022691"/>
    </source>
</evidence>
<feature type="domain" description="Radical SAM core" evidence="6">
    <location>
        <begin position="213"/>
        <end position="386"/>
    </location>
</feature>
<dbReference type="SFLD" id="SFLDS00029">
    <property type="entry name" value="Radical_SAM"/>
    <property type="match status" value="1"/>
</dbReference>
<dbReference type="InterPro" id="IPR023404">
    <property type="entry name" value="rSAM_horseshoe"/>
</dbReference>
<dbReference type="InterPro" id="IPR058240">
    <property type="entry name" value="rSAM_sf"/>
</dbReference>
<sequence length="386" mass="43797">MSNTPYKDQDLIKNLSVTKSKIIAFVIPPSPDHRRITRQIDCCHESKADYLWQPYDFITMSSLAADEDRVILIDGTADRLDDETFFRRVRALKSTASIVIFAVGSAAWSSDYNYLKQVRTIVEATPFFVIGDLLLEDFYAKLILKDCEGIIYKPHYANFDAMADFRRGGDTILDGICTNENSVGVSGSKSKLSHATIGIPRHEVFRRKNYRFPFAKHFEYAIVTTTWGCRFTCSYCTDGNISPIARNHKEILDELTYINALGIKELFFSDKVFGDPIKDRLLLLDGMKRFNFSWTAYFHPALYKPELLDAMHSAGCHTIITGIDSADLASLKKYNRTVTESMVSNLINHANRLGMNICADFILGLEHEDRFAVERTIEFALASPID</sequence>
<evidence type="ECO:0000256" key="4">
    <source>
        <dbReference type="ARBA" id="ARBA00023004"/>
    </source>
</evidence>
<protein>
    <recommendedName>
        <fullName evidence="6">Radical SAM core domain-containing protein</fullName>
    </recommendedName>
</protein>
<dbReference type="SFLD" id="SFLDG01082">
    <property type="entry name" value="B12-binding_domain_containing"/>
    <property type="match status" value="1"/>
</dbReference>
<evidence type="ECO:0000313" key="7">
    <source>
        <dbReference type="EMBL" id="SVC26343.1"/>
    </source>
</evidence>
<dbReference type="SMART" id="SM00729">
    <property type="entry name" value="Elp3"/>
    <property type="match status" value="1"/>
</dbReference>
<gene>
    <name evidence="7" type="ORF">METZ01_LOCUS279197</name>
</gene>
<dbReference type="Pfam" id="PF04055">
    <property type="entry name" value="Radical_SAM"/>
    <property type="match status" value="1"/>
</dbReference>
<dbReference type="PANTHER" id="PTHR43409">
    <property type="entry name" value="ANAEROBIC MAGNESIUM-PROTOPORPHYRIN IX MONOMETHYL ESTER CYCLASE-RELATED"/>
    <property type="match status" value="1"/>
</dbReference>
<reference evidence="7" key="1">
    <citation type="submission" date="2018-05" db="EMBL/GenBank/DDBJ databases">
        <authorList>
            <person name="Lanie J.A."/>
            <person name="Ng W.-L."/>
            <person name="Kazmierczak K.M."/>
            <person name="Andrzejewski T.M."/>
            <person name="Davidsen T.M."/>
            <person name="Wayne K.J."/>
            <person name="Tettelin H."/>
            <person name="Glass J.I."/>
            <person name="Rusch D."/>
            <person name="Podicherti R."/>
            <person name="Tsui H.-C.T."/>
            <person name="Winkler M.E."/>
        </authorList>
    </citation>
    <scope>NUCLEOTIDE SEQUENCE</scope>
</reference>
<dbReference type="SUPFAM" id="SSF102114">
    <property type="entry name" value="Radical SAM enzymes"/>
    <property type="match status" value="1"/>
</dbReference>
<keyword evidence="4" id="KW-0408">Iron</keyword>
<evidence type="ECO:0000259" key="6">
    <source>
        <dbReference type="PROSITE" id="PS51918"/>
    </source>
</evidence>